<feature type="repeat" description="WD" evidence="5">
    <location>
        <begin position="1409"/>
        <end position="1443"/>
    </location>
</feature>
<dbReference type="SMART" id="SM00248">
    <property type="entry name" value="ANK"/>
    <property type="match status" value="15"/>
</dbReference>
<organism evidence="8 9">
    <name type="scientific">Glutinoglossum americanum</name>
    <dbReference type="NCBI Taxonomy" id="1670608"/>
    <lineage>
        <taxon>Eukaryota</taxon>
        <taxon>Fungi</taxon>
        <taxon>Dikarya</taxon>
        <taxon>Ascomycota</taxon>
        <taxon>Pezizomycotina</taxon>
        <taxon>Geoglossomycetes</taxon>
        <taxon>Geoglossales</taxon>
        <taxon>Geoglossaceae</taxon>
        <taxon>Glutinoglossum</taxon>
    </lineage>
</organism>
<protein>
    <recommendedName>
        <fullName evidence="7">Cytochrome b5 heme-binding domain-containing protein</fullName>
    </recommendedName>
</protein>
<reference evidence="8" key="1">
    <citation type="submission" date="2021-03" db="EMBL/GenBank/DDBJ databases">
        <title>Comparative genomics and phylogenomic investigation of the class Geoglossomycetes provide insights into ecological specialization and systematics.</title>
        <authorList>
            <person name="Melie T."/>
            <person name="Pirro S."/>
            <person name="Miller A.N."/>
            <person name="Quandt A."/>
        </authorList>
    </citation>
    <scope>NUCLEOTIDE SEQUENCE</scope>
    <source>
        <strain evidence="8">GBOQ0MN5Z8</strain>
    </source>
</reference>
<dbReference type="SUPFAM" id="SSF50998">
    <property type="entry name" value="Quinoprotein alcohol dehydrogenase-like"/>
    <property type="match status" value="1"/>
</dbReference>
<dbReference type="SMART" id="SM01117">
    <property type="entry name" value="Cyt-b5"/>
    <property type="match status" value="1"/>
</dbReference>
<dbReference type="PROSITE" id="PS50297">
    <property type="entry name" value="ANK_REP_REGION"/>
    <property type="match status" value="11"/>
</dbReference>
<feature type="repeat" description="ANK" evidence="4">
    <location>
        <begin position="937"/>
        <end position="969"/>
    </location>
</feature>
<dbReference type="PANTHER" id="PTHR24166:SF48">
    <property type="entry name" value="PROTEIN VAPYRIN"/>
    <property type="match status" value="1"/>
</dbReference>
<evidence type="ECO:0000256" key="2">
    <source>
        <dbReference type="ARBA" id="ARBA00022737"/>
    </source>
</evidence>
<dbReference type="PROSITE" id="PS50255">
    <property type="entry name" value="CYTOCHROME_B5_2"/>
    <property type="match status" value="1"/>
</dbReference>
<keyword evidence="2" id="KW-0677">Repeat</keyword>
<dbReference type="Proteomes" id="UP000698800">
    <property type="component" value="Unassembled WGS sequence"/>
</dbReference>
<feature type="compositionally biased region" description="Polar residues" evidence="6">
    <location>
        <begin position="121"/>
        <end position="136"/>
    </location>
</feature>
<feature type="repeat" description="ANK" evidence="4">
    <location>
        <begin position="869"/>
        <end position="901"/>
    </location>
</feature>
<sequence>MASKPAAIALEANLCRESFYHLCSLLTEPECVFIDQISHSAVMDELGRFGVWVGNIGALQDGPSSLDYRLREASHIRQMVLKLLGDLNDTLQEAISIVSCKRPQKDFQPPDDEFASEFSGDGSSTDSDAQDPSNDLMPTTEIQQLFLAIVETITSLLKLSITIRNPAPRDRHAKSASFSPYDDRYDIGHVWQKFPHARKSSWLIDRLGKANSRRRLYLRYREKHREKLSKEPKSLGNAKIGAKTEVVQGDGADRLTQRQSSREAKSRATNPTATTTLVQTIASSLYNPDKVEENSDADQSVTSYATSIGEGDNTTIRVPPPPEASADEMPFECPYCFTIQTLKGTHSWKKHVFNDLEPYICTFKDCSLRTFPTRRSWFDHELQAHRRDWCCSICETRFHSAGAFENHMRQLHSASFVESQLSAIISLGETPVDKILATDCPFCDDWDTVLKGRMALTDPEISTERLVVTPEQFRRHVGRHMEQLALFVLPRNYYDDEGMDFGSDAVAVHDNSDSTNVDRRIYQVVMGGDETVLAQLLDTGTDAEAALLLAALNGRNTVVKLLIQMGVYPDAKSSSGETALYNAAAMGHVEVVRDLAGYGAYIDARDNDGVTALQAAAARGHYSVVELLVNELGANVTNRDNDGRTVLHWAAVHGLASLADFLSRFGLEGMRDDSGQTALHVAASSGCEDFLRVIAKAGPVLESRDIHGLKALHFAARSGSTKSLEVLIKAGAEDFRGNTALLLAAGSGHLDAVRLLIEAGAEPKFKALSEAAQNGHEQVVCLLLDKGVLPDPKPHSGLTYRPPAPLAEAAGNGHLEVVRLLLKAGADAELRSSNGRKALHEAAANGHHEVARLLIESKADINSRNTLGLAPVPLAEAAKNGHLEVVRLFIEKGASLELDDSNGCTALYEAAANGHLEVVRLLLESGAHPNPRDASGRASLPLFVAAKNGHLGVVRLLAEVGVDLELKAPNAHTALHEAGINGHVQVVRLLLKMRAKFDSEALYETASIGRLDVVSLLREAGADIGVDAAAVIAELDEQGVVGSLATSPPPPPSQEPHLQCKYCDYIPKPHPDYNYRVSNLRLHERTLHRQSYEQTIPSKILDSNEQSRPETTTIAKELTFAEVSVHNKRGDLYIVIHDQVYDVSSFADIHPGGVNALLDMGGKDATKAFEGVGHSPEAREILAGLFVAKLEQKISDLAPIAATPRSEENDWADWTTSFYDHVPRHLVPDLVLTLRRDSPINAIKFSPNGKLVAIGSSASAQIFDAKTGEEVMQMRDGTDGGVHREVIFAVCFSPDGEYLAAGGRDGTTRVWDTETGALKYQFHHRQVSVLCLDYASNGRYIASGCATNVVLVWDTETGLLDKIMPEPSPAGSYILAVAISPDCGYIAGGSFSGAITLWKRATGDRFARVEGHTGPVSSISFLQKGSLQLISGGWDGKIRAWELISQGGEPDQLPLLGAPLRTFEWSVMGQPSRVRGFAVAPDGRWVFNGLDNGSLQFWDFITADTHGLFVHKHPESKALRFRS</sequence>
<dbReference type="PANTHER" id="PTHR24166">
    <property type="entry name" value="ROLLING PEBBLES, ISOFORM B"/>
    <property type="match status" value="1"/>
</dbReference>
<evidence type="ECO:0000256" key="6">
    <source>
        <dbReference type="SAM" id="MobiDB-lite"/>
    </source>
</evidence>
<dbReference type="InterPro" id="IPR036400">
    <property type="entry name" value="Cyt_B5-like_heme/steroid_sf"/>
</dbReference>
<dbReference type="CDD" id="cd00200">
    <property type="entry name" value="WD40"/>
    <property type="match status" value="1"/>
</dbReference>
<feature type="repeat" description="ANK" evidence="4">
    <location>
        <begin position="542"/>
        <end position="574"/>
    </location>
</feature>
<evidence type="ECO:0000256" key="4">
    <source>
        <dbReference type="PROSITE-ProRule" id="PRU00023"/>
    </source>
</evidence>
<dbReference type="InterPro" id="IPR002110">
    <property type="entry name" value="Ankyrin_rpt"/>
</dbReference>
<feature type="repeat" description="ANK" evidence="4">
    <location>
        <begin position="674"/>
        <end position="706"/>
    </location>
</feature>
<dbReference type="SMART" id="SM00320">
    <property type="entry name" value="WD40"/>
    <property type="match status" value="6"/>
</dbReference>
<evidence type="ECO:0000256" key="3">
    <source>
        <dbReference type="ARBA" id="ARBA00023043"/>
    </source>
</evidence>
<dbReference type="InterPro" id="IPR001680">
    <property type="entry name" value="WD40_rpt"/>
</dbReference>
<feature type="repeat" description="WD" evidence="5">
    <location>
        <begin position="1322"/>
        <end position="1358"/>
    </location>
</feature>
<feature type="repeat" description="WD" evidence="5">
    <location>
        <begin position="1467"/>
        <end position="1499"/>
    </location>
</feature>
<keyword evidence="1 5" id="KW-0853">WD repeat</keyword>
<feature type="repeat" description="ANK" evidence="4">
    <location>
        <begin position="902"/>
        <end position="934"/>
    </location>
</feature>
<gene>
    <name evidence="8" type="ORF">FGG08_000558</name>
</gene>
<dbReference type="SUPFAM" id="SSF55856">
    <property type="entry name" value="Cytochrome b5-like heme/steroid binding domain"/>
    <property type="match status" value="1"/>
</dbReference>
<keyword evidence="3 4" id="KW-0040">ANK repeat</keyword>
<dbReference type="Gene3D" id="3.10.120.10">
    <property type="entry name" value="Cytochrome b5-like heme/steroid binding domain"/>
    <property type="match status" value="1"/>
</dbReference>
<evidence type="ECO:0000313" key="9">
    <source>
        <dbReference type="Proteomes" id="UP000698800"/>
    </source>
</evidence>
<accession>A0A9P8IA45</accession>
<dbReference type="PROSITE" id="PS50294">
    <property type="entry name" value="WD_REPEATS_REGION"/>
    <property type="match status" value="2"/>
</dbReference>
<dbReference type="PROSITE" id="PS50088">
    <property type="entry name" value="ANK_REPEAT"/>
    <property type="match status" value="12"/>
</dbReference>
<feature type="domain" description="Cytochrome b5 heme-binding" evidence="7">
    <location>
        <begin position="1115"/>
        <end position="1191"/>
    </location>
</feature>
<evidence type="ECO:0000256" key="1">
    <source>
        <dbReference type="ARBA" id="ARBA00022574"/>
    </source>
</evidence>
<dbReference type="Pfam" id="PF00173">
    <property type="entry name" value="Cyt-b5"/>
    <property type="match status" value="1"/>
</dbReference>
<comment type="caution">
    <text evidence="8">The sequence shown here is derived from an EMBL/GenBank/DDBJ whole genome shotgun (WGS) entry which is preliminary data.</text>
</comment>
<feature type="repeat" description="ANK" evidence="4">
    <location>
        <begin position="801"/>
        <end position="833"/>
    </location>
</feature>
<feature type="repeat" description="ANK" evidence="4">
    <location>
        <begin position="736"/>
        <end position="768"/>
    </location>
</feature>
<dbReference type="SMART" id="SM00355">
    <property type="entry name" value="ZnF_C2H2"/>
    <property type="match status" value="3"/>
</dbReference>
<dbReference type="PROSITE" id="PS50082">
    <property type="entry name" value="WD_REPEATS_2"/>
    <property type="match status" value="4"/>
</dbReference>
<keyword evidence="9" id="KW-1185">Reference proteome</keyword>
<evidence type="ECO:0000259" key="7">
    <source>
        <dbReference type="PROSITE" id="PS50255"/>
    </source>
</evidence>
<dbReference type="InterPro" id="IPR001199">
    <property type="entry name" value="Cyt_B5-like_heme/steroid-bd"/>
</dbReference>
<evidence type="ECO:0000256" key="5">
    <source>
        <dbReference type="PROSITE-ProRule" id="PRU00221"/>
    </source>
</evidence>
<dbReference type="InterPro" id="IPR015943">
    <property type="entry name" value="WD40/YVTN_repeat-like_dom_sf"/>
</dbReference>
<feature type="compositionally biased region" description="Basic and acidic residues" evidence="6">
    <location>
        <begin position="251"/>
        <end position="266"/>
    </location>
</feature>
<dbReference type="Gene3D" id="2.130.10.10">
    <property type="entry name" value="YVTN repeat-like/Quinoprotein amine dehydrogenase"/>
    <property type="match status" value="1"/>
</dbReference>
<dbReference type="Pfam" id="PF00400">
    <property type="entry name" value="WD40"/>
    <property type="match status" value="4"/>
</dbReference>
<evidence type="ECO:0000313" key="8">
    <source>
        <dbReference type="EMBL" id="KAH0545417.1"/>
    </source>
</evidence>
<feature type="repeat" description="ANK" evidence="4">
    <location>
        <begin position="834"/>
        <end position="866"/>
    </location>
</feature>
<dbReference type="Gene3D" id="1.25.40.20">
    <property type="entry name" value="Ankyrin repeat-containing domain"/>
    <property type="match status" value="6"/>
</dbReference>
<dbReference type="InterPro" id="IPR011047">
    <property type="entry name" value="Quinoprotein_ADH-like_sf"/>
</dbReference>
<dbReference type="InterPro" id="IPR036770">
    <property type="entry name" value="Ankyrin_rpt-contain_sf"/>
</dbReference>
<dbReference type="Pfam" id="PF12796">
    <property type="entry name" value="Ank_2"/>
    <property type="match status" value="5"/>
</dbReference>
<dbReference type="PRINTS" id="PR01415">
    <property type="entry name" value="ANKYRIN"/>
</dbReference>
<feature type="region of interest" description="Disordered" evidence="6">
    <location>
        <begin position="247"/>
        <end position="273"/>
    </location>
</feature>
<feature type="repeat" description="WD" evidence="5">
    <location>
        <begin position="1283"/>
        <end position="1321"/>
    </location>
</feature>
<dbReference type="Pfam" id="PF26082">
    <property type="entry name" value="zf-C2H2_AcuF"/>
    <property type="match status" value="1"/>
</dbReference>
<dbReference type="SUPFAM" id="SSF48403">
    <property type="entry name" value="Ankyrin repeat"/>
    <property type="match status" value="2"/>
</dbReference>
<feature type="repeat" description="ANK" evidence="4">
    <location>
        <begin position="608"/>
        <end position="641"/>
    </location>
</feature>
<feature type="region of interest" description="Disordered" evidence="6">
    <location>
        <begin position="102"/>
        <end position="136"/>
    </location>
</feature>
<dbReference type="InterPro" id="IPR050889">
    <property type="entry name" value="Dendritic_Spine_Reg/Scaffold"/>
</dbReference>
<dbReference type="OrthoDB" id="6133115at2759"/>
<dbReference type="InterPro" id="IPR019775">
    <property type="entry name" value="WD40_repeat_CS"/>
</dbReference>
<name>A0A9P8IA45_9PEZI</name>
<dbReference type="InterPro" id="IPR058925">
    <property type="entry name" value="zf-C2H2_AcuF"/>
</dbReference>
<dbReference type="PROSITE" id="PS00028">
    <property type="entry name" value="ZINC_FINGER_C2H2_1"/>
    <property type="match status" value="1"/>
</dbReference>
<dbReference type="PROSITE" id="PS00678">
    <property type="entry name" value="WD_REPEATS_1"/>
    <property type="match status" value="2"/>
</dbReference>
<dbReference type="EMBL" id="JAGHQL010000006">
    <property type="protein sequence ID" value="KAH0545417.1"/>
    <property type="molecule type" value="Genomic_DNA"/>
</dbReference>
<feature type="repeat" description="ANK" evidence="4">
    <location>
        <begin position="575"/>
        <end position="607"/>
    </location>
</feature>
<dbReference type="InterPro" id="IPR013087">
    <property type="entry name" value="Znf_C2H2_type"/>
</dbReference>
<proteinExistence type="predicted"/>
<feature type="repeat" description="ANK" evidence="4">
    <location>
        <begin position="707"/>
        <end position="733"/>
    </location>
</feature>
<feature type="repeat" description="ANK" evidence="4">
    <location>
        <begin position="970"/>
        <end position="1002"/>
    </location>
</feature>